<gene>
    <name evidence="8" type="ORF">TVAG_452010</name>
</gene>
<evidence type="ECO:0000256" key="6">
    <source>
        <dbReference type="SAM" id="MobiDB-lite"/>
    </source>
</evidence>
<dbReference type="InterPro" id="IPR011009">
    <property type="entry name" value="Kinase-like_dom_sf"/>
</dbReference>
<evidence type="ECO:0000256" key="2">
    <source>
        <dbReference type="ARBA" id="ARBA00022679"/>
    </source>
</evidence>
<dbReference type="EMBL" id="DS113209">
    <property type="protein sequence ID" value="EAY19287.1"/>
    <property type="molecule type" value="Genomic_DNA"/>
</dbReference>
<dbReference type="InParanoid" id="A2DJS3"/>
<feature type="region of interest" description="Disordered" evidence="6">
    <location>
        <begin position="1"/>
        <end position="37"/>
    </location>
</feature>
<dbReference type="PANTHER" id="PTHR24345:SF0">
    <property type="entry name" value="CELL CYCLE SERINE_THREONINE-PROTEIN KINASE CDC5_MSD2"/>
    <property type="match status" value="1"/>
</dbReference>
<dbReference type="GO" id="GO:0004674">
    <property type="term" value="F:protein serine/threonine kinase activity"/>
    <property type="evidence" value="ECO:0000318"/>
    <property type="project" value="GO_Central"/>
</dbReference>
<reference evidence="8" key="1">
    <citation type="submission" date="2006-10" db="EMBL/GenBank/DDBJ databases">
        <authorList>
            <person name="Amadeo P."/>
            <person name="Zhao Q."/>
            <person name="Wortman J."/>
            <person name="Fraser-Liggett C."/>
            <person name="Carlton J."/>
        </authorList>
    </citation>
    <scope>NUCLEOTIDE SEQUENCE</scope>
    <source>
        <strain evidence="8">G3</strain>
    </source>
</reference>
<evidence type="ECO:0000256" key="4">
    <source>
        <dbReference type="ARBA" id="ARBA00022777"/>
    </source>
</evidence>
<evidence type="ECO:0000313" key="8">
    <source>
        <dbReference type="EMBL" id="EAY19287.1"/>
    </source>
</evidence>
<dbReference type="Pfam" id="PF00069">
    <property type="entry name" value="Pkinase"/>
    <property type="match status" value="1"/>
</dbReference>
<evidence type="ECO:0000256" key="3">
    <source>
        <dbReference type="ARBA" id="ARBA00022741"/>
    </source>
</evidence>
<proteinExistence type="predicted"/>
<dbReference type="SUPFAM" id="SSF56112">
    <property type="entry name" value="Protein kinase-like (PK-like)"/>
    <property type="match status" value="1"/>
</dbReference>
<dbReference type="InterPro" id="IPR000719">
    <property type="entry name" value="Prot_kinase_dom"/>
</dbReference>
<dbReference type="VEuPathDB" id="TrichDB:TVAG_452010"/>
<dbReference type="PANTHER" id="PTHR24345">
    <property type="entry name" value="SERINE/THREONINE-PROTEIN KINASE PLK"/>
    <property type="match status" value="1"/>
</dbReference>
<evidence type="ECO:0000259" key="7">
    <source>
        <dbReference type="PROSITE" id="PS50011"/>
    </source>
</evidence>
<dbReference type="Gene3D" id="1.10.510.10">
    <property type="entry name" value="Transferase(Phosphotransferase) domain 1"/>
    <property type="match status" value="1"/>
</dbReference>
<dbReference type="OrthoDB" id="4062651at2759"/>
<accession>A2DJS3</accession>
<keyword evidence="9" id="KW-1185">Reference proteome</keyword>
<dbReference type="SMR" id="A2DJS3"/>
<feature type="domain" description="Protein kinase" evidence="7">
    <location>
        <begin position="46"/>
        <end position="274"/>
    </location>
</feature>
<keyword evidence="1" id="KW-0723">Serine/threonine-protein kinase</keyword>
<dbReference type="eggNOG" id="KOG0611">
    <property type="taxonomic scope" value="Eukaryota"/>
</dbReference>
<evidence type="ECO:0000256" key="1">
    <source>
        <dbReference type="ARBA" id="ARBA00022527"/>
    </source>
</evidence>
<dbReference type="CDD" id="cd00180">
    <property type="entry name" value="PKc"/>
    <property type="match status" value="1"/>
</dbReference>
<feature type="compositionally biased region" description="Acidic residues" evidence="6">
    <location>
        <begin position="1"/>
        <end position="33"/>
    </location>
</feature>
<dbReference type="KEGG" id="tva:5464808"/>
<dbReference type="VEuPathDB" id="TrichDB:TVAGG3_0290010"/>
<keyword evidence="2" id="KW-0808">Transferase</keyword>
<evidence type="ECO:0000313" key="9">
    <source>
        <dbReference type="Proteomes" id="UP000001542"/>
    </source>
</evidence>
<dbReference type="GO" id="GO:0005524">
    <property type="term" value="F:ATP binding"/>
    <property type="evidence" value="ECO:0007669"/>
    <property type="project" value="UniProtKB-KW"/>
</dbReference>
<dbReference type="PROSITE" id="PS50011">
    <property type="entry name" value="PROTEIN_KINASE_DOM"/>
    <property type="match status" value="1"/>
</dbReference>
<keyword evidence="4 8" id="KW-0418">Kinase</keyword>
<reference evidence="8" key="2">
    <citation type="journal article" date="2007" name="Science">
        <title>Draft genome sequence of the sexually transmitted pathogen Trichomonas vaginalis.</title>
        <authorList>
            <person name="Carlton J.M."/>
            <person name="Hirt R.P."/>
            <person name="Silva J.C."/>
            <person name="Delcher A.L."/>
            <person name="Schatz M."/>
            <person name="Zhao Q."/>
            <person name="Wortman J.R."/>
            <person name="Bidwell S.L."/>
            <person name="Alsmark U.C.M."/>
            <person name="Besteiro S."/>
            <person name="Sicheritz-Ponten T."/>
            <person name="Noel C.J."/>
            <person name="Dacks J.B."/>
            <person name="Foster P.G."/>
            <person name="Simillion C."/>
            <person name="Van de Peer Y."/>
            <person name="Miranda-Saavedra D."/>
            <person name="Barton G.J."/>
            <person name="Westrop G.D."/>
            <person name="Mueller S."/>
            <person name="Dessi D."/>
            <person name="Fiori P.L."/>
            <person name="Ren Q."/>
            <person name="Paulsen I."/>
            <person name="Zhang H."/>
            <person name="Bastida-Corcuera F.D."/>
            <person name="Simoes-Barbosa A."/>
            <person name="Brown M.T."/>
            <person name="Hayes R.D."/>
            <person name="Mukherjee M."/>
            <person name="Okumura C.Y."/>
            <person name="Schneider R."/>
            <person name="Smith A.J."/>
            <person name="Vanacova S."/>
            <person name="Villalvazo M."/>
            <person name="Haas B.J."/>
            <person name="Pertea M."/>
            <person name="Feldblyum T.V."/>
            <person name="Utterback T.R."/>
            <person name="Shu C.L."/>
            <person name="Osoegawa K."/>
            <person name="de Jong P.J."/>
            <person name="Hrdy I."/>
            <person name="Horvathova L."/>
            <person name="Zubacova Z."/>
            <person name="Dolezal P."/>
            <person name="Malik S.B."/>
            <person name="Logsdon J.M. Jr."/>
            <person name="Henze K."/>
            <person name="Gupta A."/>
            <person name="Wang C.C."/>
            <person name="Dunne R.L."/>
            <person name="Upcroft J.A."/>
            <person name="Upcroft P."/>
            <person name="White O."/>
            <person name="Salzberg S.L."/>
            <person name="Tang P."/>
            <person name="Chiu C.-H."/>
            <person name="Lee Y.-S."/>
            <person name="Embley T.M."/>
            <person name="Coombs G.H."/>
            <person name="Mottram J.C."/>
            <person name="Tachezy J."/>
            <person name="Fraser-Liggett C.M."/>
            <person name="Johnson P.J."/>
        </authorList>
    </citation>
    <scope>NUCLEOTIDE SEQUENCE [LARGE SCALE GENOMIC DNA]</scope>
    <source>
        <strain evidence="8">G3</strain>
    </source>
</reference>
<organism evidence="8 9">
    <name type="scientific">Trichomonas vaginalis (strain ATCC PRA-98 / G3)</name>
    <dbReference type="NCBI Taxonomy" id="412133"/>
    <lineage>
        <taxon>Eukaryota</taxon>
        <taxon>Metamonada</taxon>
        <taxon>Parabasalia</taxon>
        <taxon>Trichomonadida</taxon>
        <taxon>Trichomonadidae</taxon>
        <taxon>Trichomonas</taxon>
    </lineage>
</organism>
<protein>
    <submittedName>
        <fullName evidence="8">CAMK family protein kinase</fullName>
    </submittedName>
</protein>
<sequence length="317" mass="36455">MSFPDEFQEPTLENETEEDEEEEEEEENDEDAPPQERVLPFEIDNYEVFAKLTAKLHSACYEATNKNTKSKCVIKYLPSRSRFRKFKDEKIEILGILNHSNIVSIERIIMQEDFNAIVMPFYKKGDLYERIFDNKKITLENASKMMWGLVNVVKHMHCLSCIHGNISLSNILVESKTKVIITGFSMATMNKFIDSHGPMTLYTAPEVETTHKLTFATDVFALGTVFYYLLMNTYEVNKDPSKLPQDAQVLLSGMVNPNPKKRFTIFHVASNKFFYDHIPEIDMKNALVNVVGNRCLEVNTAIMEGETMIEGSDEILF</sequence>
<dbReference type="STRING" id="5722.A2DJS3"/>
<keyword evidence="3" id="KW-0547">Nucleotide-binding</keyword>
<keyword evidence="5" id="KW-0067">ATP-binding</keyword>
<name>A2DJS3_TRIV3</name>
<dbReference type="Proteomes" id="UP000001542">
    <property type="component" value="Unassembled WGS sequence"/>
</dbReference>
<dbReference type="RefSeq" id="XP_001580273.1">
    <property type="nucleotide sequence ID" value="XM_001580223.1"/>
</dbReference>
<evidence type="ECO:0000256" key="5">
    <source>
        <dbReference type="ARBA" id="ARBA00022840"/>
    </source>
</evidence>
<dbReference type="AlphaFoldDB" id="A2DJS3"/>